<proteinExistence type="predicted"/>
<dbReference type="EMBL" id="FUGE01000119">
    <property type="protein sequence ID" value="SJM70970.1"/>
    <property type="molecule type" value="Genomic_DNA"/>
</dbReference>
<reference evidence="2 3" key="1">
    <citation type="submission" date="2017-02" db="EMBL/GenBank/DDBJ databases">
        <authorList>
            <person name="Peterson S.W."/>
        </authorList>
    </citation>
    <scope>NUCLEOTIDE SEQUENCE [LARGE SCALE GENOMIC DNA]</scope>
    <source>
        <strain evidence="2">Psychrobacter_piechaudii</strain>
    </source>
</reference>
<organism evidence="2 3">
    <name type="scientific">Psychrobacter piechaudii</name>
    <dbReference type="NCBI Taxonomy" id="1945521"/>
    <lineage>
        <taxon>Bacteria</taxon>
        <taxon>Pseudomonadati</taxon>
        <taxon>Pseudomonadota</taxon>
        <taxon>Gammaproteobacteria</taxon>
        <taxon>Moraxellales</taxon>
        <taxon>Moraxellaceae</taxon>
        <taxon>Psychrobacter</taxon>
    </lineage>
</organism>
<protein>
    <submittedName>
        <fullName evidence="2">Uncharacterized protein</fullName>
    </submittedName>
</protein>
<feature type="transmembrane region" description="Helical" evidence="1">
    <location>
        <begin position="44"/>
        <end position="62"/>
    </location>
</feature>
<feature type="transmembrane region" description="Helical" evidence="1">
    <location>
        <begin position="6"/>
        <end position="24"/>
    </location>
</feature>
<evidence type="ECO:0000256" key="1">
    <source>
        <dbReference type="SAM" id="Phobius"/>
    </source>
</evidence>
<name>A0A1R4GRV0_9GAMM</name>
<dbReference type="RefSeq" id="WP_077450886.1">
    <property type="nucleotide sequence ID" value="NZ_FUGE01000119.1"/>
</dbReference>
<dbReference type="AlphaFoldDB" id="A0A1R4GRV0"/>
<dbReference type="OrthoDB" id="1026409at2"/>
<keyword evidence="1" id="KW-0812">Transmembrane</keyword>
<keyword evidence="1" id="KW-0472">Membrane</keyword>
<gene>
    <name evidence="2" type="ORF">A1232T_01113</name>
</gene>
<evidence type="ECO:0000313" key="2">
    <source>
        <dbReference type="EMBL" id="SJM70970.1"/>
    </source>
</evidence>
<dbReference type="Proteomes" id="UP000188357">
    <property type="component" value="Unassembled WGS sequence"/>
</dbReference>
<keyword evidence="1" id="KW-1133">Transmembrane helix</keyword>
<sequence>MTFIFNVYLILFLIMPFVLVFWLIRPAYFPFVADINNPPSRLKILGLSSLVFMVSTIIIGAFLPEESTPDDSVAGLLAGLILSITIIYFSIKQGKSAPKIENNQIKTLTAKPVFNMDLQQLKPPSLKLDLDKTPDKETEVNKKRSFFEQRRVRSETYKQLMLMASDVEISQEEEQRIKELLMEAELTDKQQLQGFIKAYKKAYEHVVSDEIVTQQEYEALQRIQKLFNIPSDKISAELEVLDKHRVLRQIQSGILPTCHTNIILKKGEVAHFSYFADLIEERAVRGRYQGGSAGVSFRVAKGVSFRVGQSRGTYKSDREPVAVSSGKLIVTNKRIIFDGDKKGFNITIGQLLSYEVFDNSILVKPTRGNPRLVQFRDTSYDPDILDIGINSIVYN</sequence>
<feature type="transmembrane region" description="Helical" evidence="1">
    <location>
        <begin position="74"/>
        <end position="91"/>
    </location>
</feature>
<evidence type="ECO:0000313" key="3">
    <source>
        <dbReference type="Proteomes" id="UP000188357"/>
    </source>
</evidence>
<accession>A0A1R4GRV0</accession>
<keyword evidence="3" id="KW-1185">Reference proteome</keyword>